<accession>A0A0F9KA18</accession>
<name>A0A0F9KA18_9ZZZZ</name>
<dbReference type="AlphaFoldDB" id="A0A0F9KA18"/>
<sequence>MKVSKDRAVSLEKNTPALVQVIWIDASTSEADPYVPAKNHGGCLLSSMGHLVEEDDQFVFLSRDSGEYGEGRHGCEIPKINILQINVLTISRSRKVYKK</sequence>
<comment type="caution">
    <text evidence="1">The sequence shown here is derived from an EMBL/GenBank/DDBJ whole genome shotgun (WGS) entry which is preliminary data.</text>
</comment>
<gene>
    <name evidence="1" type="ORF">LCGC14_1353820</name>
</gene>
<proteinExistence type="predicted"/>
<reference evidence="1" key="1">
    <citation type="journal article" date="2015" name="Nature">
        <title>Complex archaea that bridge the gap between prokaryotes and eukaryotes.</title>
        <authorList>
            <person name="Spang A."/>
            <person name="Saw J.H."/>
            <person name="Jorgensen S.L."/>
            <person name="Zaremba-Niedzwiedzka K."/>
            <person name="Martijn J."/>
            <person name="Lind A.E."/>
            <person name="van Eijk R."/>
            <person name="Schleper C."/>
            <person name="Guy L."/>
            <person name="Ettema T.J."/>
        </authorList>
    </citation>
    <scope>NUCLEOTIDE SEQUENCE</scope>
</reference>
<dbReference type="EMBL" id="LAZR01008392">
    <property type="protein sequence ID" value="KKM79054.1"/>
    <property type="molecule type" value="Genomic_DNA"/>
</dbReference>
<protein>
    <submittedName>
        <fullName evidence="1">Uncharacterized protein</fullName>
    </submittedName>
</protein>
<evidence type="ECO:0000313" key="1">
    <source>
        <dbReference type="EMBL" id="KKM79054.1"/>
    </source>
</evidence>
<organism evidence="1">
    <name type="scientific">marine sediment metagenome</name>
    <dbReference type="NCBI Taxonomy" id="412755"/>
    <lineage>
        <taxon>unclassified sequences</taxon>
        <taxon>metagenomes</taxon>
        <taxon>ecological metagenomes</taxon>
    </lineage>
</organism>